<dbReference type="GO" id="GO:0003700">
    <property type="term" value="F:DNA-binding transcription factor activity"/>
    <property type="evidence" value="ECO:0007669"/>
    <property type="project" value="InterPro"/>
</dbReference>
<dbReference type="eggNOG" id="COG0640">
    <property type="taxonomic scope" value="Bacteria"/>
</dbReference>
<evidence type="ECO:0000313" key="6">
    <source>
        <dbReference type="Proteomes" id="UP000011760"/>
    </source>
</evidence>
<dbReference type="InterPro" id="IPR011991">
    <property type="entry name" value="ArsR-like_HTH"/>
</dbReference>
<feature type="domain" description="HTH arsR-type" evidence="4">
    <location>
        <begin position="27"/>
        <end position="126"/>
    </location>
</feature>
<sequence length="126" mass="13566">MTSATSFPTAASPLPHPEVGFDAVPHEVAEIAAEASKFYKALGDCTRLEILYLIATSTHSKVSANLLANTLNISAPTVTHHMKKLLAANLVTRKQCGKWAYFSIHSENAHLVSQIFETSDAATTVE</sequence>
<dbReference type="PANTHER" id="PTHR43132">
    <property type="entry name" value="ARSENICAL RESISTANCE OPERON REPRESSOR ARSR-RELATED"/>
    <property type="match status" value="1"/>
</dbReference>
<dbReference type="PATRIC" id="fig|1121353.3.peg.400"/>
<dbReference type="STRING" id="1121353.H924_01920"/>
<accession>M1UXB3</accession>
<keyword evidence="2" id="KW-0238">DNA-binding</keyword>
<protein>
    <recommendedName>
        <fullName evidence="4">HTH arsR-type domain-containing protein</fullName>
    </recommendedName>
</protein>
<dbReference type="SMART" id="SM00418">
    <property type="entry name" value="HTH_ARSR"/>
    <property type="match status" value="1"/>
</dbReference>
<proteinExistence type="predicted"/>
<evidence type="ECO:0000313" key="5">
    <source>
        <dbReference type="EMBL" id="AGG65838.1"/>
    </source>
</evidence>
<dbReference type="CDD" id="cd00090">
    <property type="entry name" value="HTH_ARSR"/>
    <property type="match status" value="1"/>
</dbReference>
<dbReference type="HOGENOM" id="CLU_097806_3_2_11"/>
<dbReference type="PROSITE" id="PS50987">
    <property type="entry name" value="HTH_ARSR_2"/>
    <property type="match status" value="1"/>
</dbReference>
<dbReference type="InterPro" id="IPR001845">
    <property type="entry name" value="HTH_ArsR_DNA-bd_dom"/>
</dbReference>
<gene>
    <name evidence="5" type="ORF">H924_01920</name>
</gene>
<name>M1UXB3_9CORY</name>
<evidence type="ECO:0000256" key="3">
    <source>
        <dbReference type="ARBA" id="ARBA00023163"/>
    </source>
</evidence>
<keyword evidence="1" id="KW-0805">Transcription regulation</keyword>
<reference evidence="5 6" key="1">
    <citation type="submission" date="2013-02" db="EMBL/GenBank/DDBJ databases">
        <title>The complete genome sequence of Corynebacterium callunae DSM 20147.</title>
        <authorList>
            <person name="Ruckert C."/>
            <person name="Albersmeier A."/>
            <person name="Kalinowski J."/>
        </authorList>
    </citation>
    <scope>NUCLEOTIDE SEQUENCE [LARGE SCALE GENOMIC DNA]</scope>
    <source>
        <strain evidence="5 6">DSM 20147</strain>
    </source>
</reference>
<dbReference type="AlphaFoldDB" id="M1UXB3"/>
<dbReference type="PANTHER" id="PTHR43132:SF2">
    <property type="entry name" value="ARSENICAL RESISTANCE OPERON REPRESSOR ARSR-RELATED"/>
    <property type="match status" value="1"/>
</dbReference>
<organism evidence="5 6">
    <name type="scientific">Corynebacterium callunae DSM 20147</name>
    <dbReference type="NCBI Taxonomy" id="1121353"/>
    <lineage>
        <taxon>Bacteria</taxon>
        <taxon>Bacillati</taxon>
        <taxon>Actinomycetota</taxon>
        <taxon>Actinomycetes</taxon>
        <taxon>Mycobacteriales</taxon>
        <taxon>Corynebacteriaceae</taxon>
        <taxon>Corynebacterium</taxon>
    </lineage>
</organism>
<keyword evidence="3" id="KW-0804">Transcription</keyword>
<dbReference type="InterPro" id="IPR036388">
    <property type="entry name" value="WH-like_DNA-bd_sf"/>
</dbReference>
<dbReference type="NCBIfam" id="NF033788">
    <property type="entry name" value="HTH_metalloreg"/>
    <property type="match status" value="1"/>
</dbReference>
<dbReference type="EMBL" id="CP004354">
    <property type="protein sequence ID" value="AGG65838.1"/>
    <property type="molecule type" value="Genomic_DNA"/>
</dbReference>
<dbReference type="PRINTS" id="PR00778">
    <property type="entry name" value="HTHARSR"/>
</dbReference>
<dbReference type="OrthoDB" id="9798835at2"/>
<dbReference type="GO" id="GO:0003677">
    <property type="term" value="F:DNA binding"/>
    <property type="evidence" value="ECO:0007669"/>
    <property type="project" value="UniProtKB-KW"/>
</dbReference>
<dbReference type="KEGG" id="ccn:H924_01920"/>
<dbReference type="InterPro" id="IPR051011">
    <property type="entry name" value="Metal_resp_trans_reg"/>
</dbReference>
<dbReference type="Gene3D" id="1.10.10.10">
    <property type="entry name" value="Winged helix-like DNA-binding domain superfamily/Winged helix DNA-binding domain"/>
    <property type="match status" value="1"/>
</dbReference>
<dbReference type="SUPFAM" id="SSF46785">
    <property type="entry name" value="Winged helix' DNA-binding domain"/>
    <property type="match status" value="1"/>
</dbReference>
<dbReference type="Pfam" id="PF01022">
    <property type="entry name" value="HTH_5"/>
    <property type="match status" value="1"/>
</dbReference>
<evidence type="ECO:0000256" key="2">
    <source>
        <dbReference type="ARBA" id="ARBA00023125"/>
    </source>
</evidence>
<evidence type="ECO:0000259" key="4">
    <source>
        <dbReference type="PROSITE" id="PS50987"/>
    </source>
</evidence>
<evidence type="ECO:0000256" key="1">
    <source>
        <dbReference type="ARBA" id="ARBA00023015"/>
    </source>
</evidence>
<dbReference type="InterPro" id="IPR036390">
    <property type="entry name" value="WH_DNA-bd_sf"/>
</dbReference>
<dbReference type="Proteomes" id="UP000011760">
    <property type="component" value="Chromosome"/>
</dbReference>
<dbReference type="RefSeq" id="WP_015650290.1">
    <property type="nucleotide sequence ID" value="NC_020506.1"/>
</dbReference>
<keyword evidence="6" id="KW-1185">Reference proteome</keyword>